<feature type="region of interest" description="Disordered" evidence="3">
    <location>
        <begin position="1"/>
        <end position="34"/>
    </location>
</feature>
<dbReference type="Pfam" id="PF01980">
    <property type="entry name" value="TrmO_N"/>
    <property type="match status" value="1"/>
</dbReference>
<evidence type="ECO:0000313" key="5">
    <source>
        <dbReference type="EMBL" id="SCG36377.1"/>
    </source>
</evidence>
<keyword evidence="5" id="KW-0489">Methyltransferase</keyword>
<evidence type="ECO:0000256" key="1">
    <source>
        <dbReference type="ARBA" id="ARBA00022691"/>
    </source>
</evidence>
<protein>
    <submittedName>
        <fullName evidence="5">tRNA-Thr(GGU) m(6)t(6)A37 methyltransferase TsaA</fullName>
    </submittedName>
</protein>
<gene>
    <name evidence="5" type="ORF">GA0070614_0276</name>
</gene>
<dbReference type="GO" id="GO:0008168">
    <property type="term" value="F:methyltransferase activity"/>
    <property type="evidence" value="ECO:0007669"/>
    <property type="project" value="UniProtKB-KW"/>
</dbReference>
<evidence type="ECO:0000259" key="4">
    <source>
        <dbReference type="PROSITE" id="PS51668"/>
    </source>
</evidence>
<feature type="domain" description="TsaA-like" evidence="4">
    <location>
        <begin position="7"/>
        <end position="137"/>
    </location>
</feature>
<dbReference type="PANTHER" id="PTHR12818:SF0">
    <property type="entry name" value="TRNA (ADENINE(37)-N6)-METHYLTRANSFERASE"/>
    <property type="match status" value="1"/>
</dbReference>
<reference evidence="6" key="1">
    <citation type="submission" date="2016-06" db="EMBL/GenBank/DDBJ databases">
        <authorList>
            <person name="Varghese N."/>
            <person name="Submissions Spin"/>
        </authorList>
    </citation>
    <scope>NUCLEOTIDE SEQUENCE [LARGE SCALE GENOMIC DNA]</scope>
    <source>
        <strain evidence="6">DSM 45161</strain>
    </source>
</reference>
<accession>A0A1C5GS54</accession>
<dbReference type="PROSITE" id="PS51668">
    <property type="entry name" value="TSAA_2"/>
    <property type="match status" value="1"/>
</dbReference>
<dbReference type="InterPro" id="IPR036413">
    <property type="entry name" value="YaeB-like_sf"/>
</dbReference>
<dbReference type="Gene3D" id="2.40.30.70">
    <property type="entry name" value="YaeB-like"/>
    <property type="match status" value="1"/>
</dbReference>
<organism evidence="5 6">
    <name type="scientific">Micromonospora coxensis</name>
    <dbReference type="NCBI Taxonomy" id="356852"/>
    <lineage>
        <taxon>Bacteria</taxon>
        <taxon>Bacillati</taxon>
        <taxon>Actinomycetota</taxon>
        <taxon>Actinomycetes</taxon>
        <taxon>Micromonosporales</taxon>
        <taxon>Micromonosporaceae</taxon>
        <taxon>Micromonospora</taxon>
    </lineage>
</organism>
<dbReference type="RefSeq" id="WP_197701391.1">
    <property type="nucleotide sequence ID" value="NZ_LT607753.1"/>
</dbReference>
<feature type="region of interest" description="Disordered" evidence="3">
    <location>
        <begin position="72"/>
        <end position="93"/>
    </location>
</feature>
<dbReference type="PROSITE" id="PS01318">
    <property type="entry name" value="TSAA_1"/>
    <property type="match status" value="1"/>
</dbReference>
<dbReference type="InterPro" id="IPR036414">
    <property type="entry name" value="YaeB_N_sf"/>
</dbReference>
<keyword evidence="6" id="KW-1185">Reference proteome</keyword>
<keyword evidence="1" id="KW-0949">S-adenosyl-L-methionine</keyword>
<proteinExistence type="inferred from homology"/>
<evidence type="ECO:0000256" key="3">
    <source>
        <dbReference type="SAM" id="MobiDB-lite"/>
    </source>
</evidence>
<dbReference type="PANTHER" id="PTHR12818">
    <property type="entry name" value="TRNA (ADENINE(37)-N6)-METHYLTRANSFERASE"/>
    <property type="match status" value="1"/>
</dbReference>
<dbReference type="Proteomes" id="UP000198215">
    <property type="component" value="Chromosome I"/>
</dbReference>
<dbReference type="InterPro" id="IPR040372">
    <property type="entry name" value="YaeB-like"/>
</dbReference>
<dbReference type="CDD" id="cd09281">
    <property type="entry name" value="UPF0066"/>
    <property type="match status" value="1"/>
</dbReference>
<keyword evidence="5" id="KW-0808">Transferase</keyword>
<evidence type="ECO:0000313" key="6">
    <source>
        <dbReference type="Proteomes" id="UP000198215"/>
    </source>
</evidence>
<dbReference type="AlphaFoldDB" id="A0A1C5GS54"/>
<dbReference type="SUPFAM" id="SSF118196">
    <property type="entry name" value="YaeB-like"/>
    <property type="match status" value="1"/>
</dbReference>
<sequence length="137" mass="14786">MSGAYELRPIGRVESPLTDPADAPRQGDEGAPPSWLVFSPTVAAGLGDLRPGAEVLVLTWLDRARRDVLTVHPRGDRSRPEAGVFSTRSPHRPNPIGLHRVRVLAVDGLRLRVADLEAVDGTPVLDVKPVLGPPDER</sequence>
<dbReference type="InterPro" id="IPR023370">
    <property type="entry name" value="TrmO-like_N"/>
</dbReference>
<dbReference type="InterPro" id="IPR023368">
    <property type="entry name" value="UPF0066_cons_site"/>
</dbReference>
<evidence type="ECO:0000256" key="2">
    <source>
        <dbReference type="ARBA" id="ARBA00033753"/>
    </source>
</evidence>
<comment type="similarity">
    <text evidence="2">Belongs to the tRNA methyltransferase O family.</text>
</comment>
<dbReference type="GO" id="GO:0032259">
    <property type="term" value="P:methylation"/>
    <property type="evidence" value="ECO:0007669"/>
    <property type="project" value="UniProtKB-KW"/>
</dbReference>
<dbReference type="EMBL" id="LT607753">
    <property type="protein sequence ID" value="SCG36377.1"/>
    <property type="molecule type" value="Genomic_DNA"/>
</dbReference>
<name>A0A1C5GS54_9ACTN</name>
<dbReference type="NCBIfam" id="TIGR00104">
    <property type="entry name" value="tRNA_TsaA"/>
    <property type="match status" value="1"/>
</dbReference>